<proteinExistence type="predicted"/>
<dbReference type="EMBL" id="MZLD01000042">
    <property type="protein sequence ID" value="PRM18732.1"/>
    <property type="molecule type" value="Genomic_DNA"/>
</dbReference>
<protein>
    <submittedName>
        <fullName evidence="1">Uncharacterized protein</fullName>
    </submittedName>
</protein>
<accession>A0ABD6WVM1</accession>
<sequence>MVKFLVILKASLLRTWDCRVKLMPPEILIVLIFSSAPLPERLACISKSTEPSPEAVILELNLYGKPLLLLVRSAGFNLKRAFALRAMLNDISLFKPLKCTPAKLRESLLGYERLLVTYLMKVKCAFSIKLRALTFQCESELAHQGV</sequence>
<evidence type="ECO:0000313" key="1">
    <source>
        <dbReference type="EMBL" id="PRM18732.1"/>
    </source>
</evidence>
<dbReference type="Proteomes" id="UP000238866">
    <property type="component" value="Unassembled WGS sequence"/>
</dbReference>
<gene>
    <name evidence="1" type="ORF">BVZ99_00922</name>
</gene>
<evidence type="ECO:0000313" key="2">
    <source>
        <dbReference type="Proteomes" id="UP000238866"/>
    </source>
</evidence>
<reference evidence="1 2" key="1">
    <citation type="submission" date="2017-02" db="EMBL/GenBank/DDBJ databases">
        <title>Haemophilus influenzae in COPD genome sequencing project.</title>
        <authorList>
            <person name="Murphy T.F."/>
            <person name="Kong Y."/>
            <person name="Nadendla S."/>
            <person name="Tettelin H."/>
            <person name="Pettigrew M."/>
        </authorList>
    </citation>
    <scope>NUCLEOTIDE SEQUENCE [LARGE SCALE GENOMIC DNA]</scope>
    <source>
        <strain evidence="1 2">13P36H1</strain>
    </source>
</reference>
<name>A0ABD6WVM1_HAEIF</name>
<comment type="caution">
    <text evidence="1">The sequence shown here is derived from an EMBL/GenBank/DDBJ whole genome shotgun (WGS) entry which is preliminary data.</text>
</comment>
<dbReference type="AlphaFoldDB" id="A0ABD6WVM1"/>
<organism evidence="1 2">
    <name type="scientific">Haemophilus influenzae</name>
    <dbReference type="NCBI Taxonomy" id="727"/>
    <lineage>
        <taxon>Bacteria</taxon>
        <taxon>Pseudomonadati</taxon>
        <taxon>Pseudomonadota</taxon>
        <taxon>Gammaproteobacteria</taxon>
        <taxon>Pasteurellales</taxon>
        <taxon>Pasteurellaceae</taxon>
        <taxon>Haemophilus</taxon>
    </lineage>
</organism>